<evidence type="ECO:0000313" key="1">
    <source>
        <dbReference type="EMBL" id="KKM98919.1"/>
    </source>
</evidence>
<gene>
    <name evidence="1" type="ORF">LCGC14_1153040</name>
</gene>
<comment type="caution">
    <text evidence="1">The sequence shown here is derived from an EMBL/GenBank/DDBJ whole genome shotgun (WGS) entry which is preliminary data.</text>
</comment>
<sequence>MSWEEMAAAGDVARKEFEVIFEGMKPAEQKGVQLTVDWIRKHFKSAGYKQLIAPKYQGLMSTIPTLVKEEK</sequence>
<accession>A0A0F9LUV3</accession>
<name>A0A0F9LUV3_9ZZZZ</name>
<dbReference type="AlphaFoldDB" id="A0A0F9LUV3"/>
<organism evidence="1">
    <name type="scientific">marine sediment metagenome</name>
    <dbReference type="NCBI Taxonomy" id="412755"/>
    <lineage>
        <taxon>unclassified sequences</taxon>
        <taxon>metagenomes</taxon>
        <taxon>ecological metagenomes</taxon>
    </lineage>
</organism>
<reference evidence="1" key="1">
    <citation type="journal article" date="2015" name="Nature">
        <title>Complex archaea that bridge the gap between prokaryotes and eukaryotes.</title>
        <authorList>
            <person name="Spang A."/>
            <person name="Saw J.H."/>
            <person name="Jorgensen S.L."/>
            <person name="Zaremba-Niedzwiedzka K."/>
            <person name="Martijn J."/>
            <person name="Lind A.E."/>
            <person name="van Eijk R."/>
            <person name="Schleper C."/>
            <person name="Guy L."/>
            <person name="Ettema T.J."/>
        </authorList>
    </citation>
    <scope>NUCLEOTIDE SEQUENCE</scope>
</reference>
<protein>
    <submittedName>
        <fullName evidence="1">Uncharacterized protein</fullName>
    </submittedName>
</protein>
<dbReference type="EMBL" id="LAZR01005560">
    <property type="protein sequence ID" value="KKM98919.1"/>
    <property type="molecule type" value="Genomic_DNA"/>
</dbReference>
<proteinExistence type="predicted"/>